<dbReference type="Proteomes" id="UP000578000">
    <property type="component" value="Unassembled WGS sequence"/>
</dbReference>
<dbReference type="AlphaFoldDB" id="A0A841QIV9"/>
<dbReference type="RefSeq" id="WP_166116752.1">
    <property type="nucleotide sequence ID" value="NZ_BAABDB010000033.1"/>
</dbReference>
<evidence type="ECO:0000256" key="1">
    <source>
        <dbReference type="SAM" id="Phobius"/>
    </source>
</evidence>
<organism evidence="2 3">
    <name type="scientific">Acetobacter lovaniensis</name>
    <dbReference type="NCBI Taxonomy" id="104100"/>
    <lineage>
        <taxon>Bacteria</taxon>
        <taxon>Pseudomonadati</taxon>
        <taxon>Pseudomonadota</taxon>
        <taxon>Alphaproteobacteria</taxon>
        <taxon>Acetobacterales</taxon>
        <taxon>Acetobacteraceae</taxon>
        <taxon>Acetobacter</taxon>
    </lineage>
</organism>
<keyword evidence="1" id="KW-1133">Transmembrane helix</keyword>
<dbReference type="EMBL" id="JACHIE010000022">
    <property type="protein sequence ID" value="MBB6458530.1"/>
    <property type="molecule type" value="Genomic_DNA"/>
</dbReference>
<evidence type="ECO:0000313" key="2">
    <source>
        <dbReference type="EMBL" id="MBB6458530.1"/>
    </source>
</evidence>
<feature type="transmembrane region" description="Helical" evidence="1">
    <location>
        <begin position="232"/>
        <end position="254"/>
    </location>
</feature>
<accession>A0A841QIV9</accession>
<keyword evidence="3" id="KW-1185">Reference proteome</keyword>
<comment type="caution">
    <text evidence="2">The sequence shown here is derived from an EMBL/GenBank/DDBJ whole genome shotgun (WGS) entry which is preliminary data.</text>
</comment>
<proteinExistence type="predicted"/>
<name>A0A841QIV9_9PROT</name>
<keyword evidence="1" id="KW-0812">Transmembrane</keyword>
<protein>
    <submittedName>
        <fullName evidence="2">Uncharacterized protein</fullName>
    </submittedName>
</protein>
<keyword evidence="1" id="KW-0472">Membrane</keyword>
<sequence>MAYILLRSNLDELVLLEFRDRPVILNYETIAGITGLSERLRFGFAEPLVCWPRENNPGEISWYAEGESQFRQITLFPAEERETLLRDLATEIIRLRQSVLMAGTSDIHLLDFALIIPGAEAIFTDGDRFVLAPWGAMAGREKGLKLSDRAVDFGKSFLGQLLEQETSPVMDRHESVKIDKSDPFEVTEPPASRGVFKQDISSVAGQEMPFPEVSVAAVSYDGQLPMSGASSVVLHILAFISFFLLTLWAALTVIGRSHGFGVDFPVIGRYFGAGLPS</sequence>
<reference evidence="2 3" key="1">
    <citation type="submission" date="2020-08" db="EMBL/GenBank/DDBJ databases">
        <title>Genomic Encyclopedia of Type Strains, Phase IV (KMG-IV): sequencing the most valuable type-strain genomes for metagenomic binning, comparative biology and taxonomic classification.</title>
        <authorList>
            <person name="Goeker M."/>
        </authorList>
    </citation>
    <scope>NUCLEOTIDE SEQUENCE [LARGE SCALE GENOMIC DNA]</scope>
    <source>
        <strain evidence="2 3">DSM 4491</strain>
    </source>
</reference>
<gene>
    <name evidence="2" type="ORF">HNR55_003139</name>
</gene>
<evidence type="ECO:0000313" key="3">
    <source>
        <dbReference type="Proteomes" id="UP000578000"/>
    </source>
</evidence>